<keyword evidence="5" id="KW-0547">Nucleotide-binding</keyword>
<accession>A0A3R6ZN06</accession>
<comment type="caution">
    <text evidence="12">The sequence shown here is derived from an EMBL/GenBank/DDBJ whole genome shotgun (WGS) entry which is preliminary data.</text>
</comment>
<dbReference type="PROSITE" id="PS50929">
    <property type="entry name" value="ABC_TM1F"/>
    <property type="match status" value="2"/>
</dbReference>
<gene>
    <name evidence="12" type="ORF">DYB26_015278</name>
</gene>
<dbReference type="GO" id="GO:0005524">
    <property type="term" value="F:ATP binding"/>
    <property type="evidence" value="ECO:0007669"/>
    <property type="project" value="UniProtKB-KW"/>
</dbReference>
<dbReference type="GO" id="GO:0016887">
    <property type="term" value="F:ATP hydrolysis activity"/>
    <property type="evidence" value="ECO:0007669"/>
    <property type="project" value="InterPro"/>
</dbReference>
<keyword evidence="4" id="KW-0677">Repeat</keyword>
<feature type="transmembrane region" description="Helical" evidence="9">
    <location>
        <begin position="444"/>
        <end position="463"/>
    </location>
</feature>
<dbReference type="SUPFAM" id="SSF52540">
    <property type="entry name" value="P-loop containing nucleoside triphosphate hydrolases"/>
    <property type="match status" value="1"/>
</dbReference>
<protein>
    <recommendedName>
        <fullName evidence="14">ABC transmembrane type-1 domain-containing protein</fullName>
    </recommendedName>
</protein>
<evidence type="ECO:0000256" key="1">
    <source>
        <dbReference type="ARBA" id="ARBA00004128"/>
    </source>
</evidence>
<dbReference type="InterPro" id="IPR011527">
    <property type="entry name" value="ABC1_TM_dom"/>
</dbReference>
<evidence type="ECO:0000256" key="2">
    <source>
        <dbReference type="ARBA" id="ARBA00022448"/>
    </source>
</evidence>
<dbReference type="CDD" id="cd03244">
    <property type="entry name" value="ABCC_MRP_domain2"/>
    <property type="match status" value="1"/>
</dbReference>
<evidence type="ECO:0008006" key="14">
    <source>
        <dbReference type="Google" id="ProtNLM"/>
    </source>
</evidence>
<keyword evidence="3 9" id="KW-0812">Transmembrane</keyword>
<dbReference type="Gene3D" id="1.20.1560.10">
    <property type="entry name" value="ABC transporter type 1, transmembrane domain"/>
    <property type="match status" value="2"/>
</dbReference>
<dbReference type="Pfam" id="PF00005">
    <property type="entry name" value="ABC_tran"/>
    <property type="match status" value="1"/>
</dbReference>
<dbReference type="InterPro" id="IPR036640">
    <property type="entry name" value="ABC1_TM_sf"/>
</dbReference>
<dbReference type="SMART" id="SM00382">
    <property type="entry name" value="AAA"/>
    <property type="match status" value="1"/>
</dbReference>
<dbReference type="EMBL" id="QUTF01021223">
    <property type="protein sequence ID" value="RHY93835.1"/>
    <property type="molecule type" value="Genomic_DNA"/>
</dbReference>
<dbReference type="InterPro" id="IPR003593">
    <property type="entry name" value="AAA+_ATPase"/>
</dbReference>
<dbReference type="InterPro" id="IPR003439">
    <property type="entry name" value="ABC_transporter-like_ATP-bd"/>
</dbReference>
<dbReference type="InterPro" id="IPR027417">
    <property type="entry name" value="P-loop_NTPase"/>
</dbReference>
<dbReference type="PANTHER" id="PTHR24223">
    <property type="entry name" value="ATP-BINDING CASSETTE SUB-FAMILY C"/>
    <property type="match status" value="1"/>
</dbReference>
<dbReference type="Gene3D" id="3.40.50.300">
    <property type="entry name" value="P-loop containing nucleotide triphosphate hydrolases"/>
    <property type="match status" value="1"/>
</dbReference>
<keyword evidence="7 9" id="KW-1133">Transmembrane helix</keyword>
<organism evidence="12 13">
    <name type="scientific">Aphanomyces astaci</name>
    <name type="common">Crayfish plague agent</name>
    <dbReference type="NCBI Taxonomy" id="112090"/>
    <lineage>
        <taxon>Eukaryota</taxon>
        <taxon>Sar</taxon>
        <taxon>Stramenopiles</taxon>
        <taxon>Oomycota</taxon>
        <taxon>Saprolegniomycetes</taxon>
        <taxon>Saprolegniales</taxon>
        <taxon>Verrucalvaceae</taxon>
        <taxon>Aphanomyces</taxon>
    </lineage>
</organism>
<evidence type="ECO:0000256" key="7">
    <source>
        <dbReference type="ARBA" id="ARBA00022989"/>
    </source>
</evidence>
<evidence type="ECO:0000256" key="5">
    <source>
        <dbReference type="ARBA" id="ARBA00022741"/>
    </source>
</evidence>
<dbReference type="FunFam" id="3.40.50.300:FF:000163">
    <property type="entry name" value="Multidrug resistance-associated protein member 4"/>
    <property type="match status" value="1"/>
</dbReference>
<feature type="non-terminal residue" evidence="12">
    <location>
        <position position="553"/>
    </location>
</feature>
<evidence type="ECO:0000256" key="4">
    <source>
        <dbReference type="ARBA" id="ARBA00022737"/>
    </source>
</evidence>
<dbReference type="PANTHER" id="PTHR24223:SF443">
    <property type="entry name" value="MULTIDRUG-RESISTANCE LIKE PROTEIN 1, ISOFORM I"/>
    <property type="match status" value="1"/>
</dbReference>
<dbReference type="AlphaFoldDB" id="A0A3R6ZN06"/>
<proteinExistence type="predicted"/>
<dbReference type="SUPFAM" id="SSF90123">
    <property type="entry name" value="ABC transporter transmembrane region"/>
    <property type="match status" value="2"/>
</dbReference>
<feature type="domain" description="ABC transporter" evidence="10">
    <location>
        <begin position="153"/>
        <end position="386"/>
    </location>
</feature>
<dbReference type="Proteomes" id="UP000286510">
    <property type="component" value="Unassembled WGS sequence"/>
</dbReference>
<keyword evidence="8 9" id="KW-0472">Membrane</keyword>
<feature type="transmembrane region" description="Helical" evidence="9">
    <location>
        <begin position="483"/>
        <end position="500"/>
    </location>
</feature>
<feature type="transmembrane region" description="Helical" evidence="9">
    <location>
        <begin position="66"/>
        <end position="85"/>
    </location>
</feature>
<evidence type="ECO:0000256" key="6">
    <source>
        <dbReference type="ARBA" id="ARBA00022840"/>
    </source>
</evidence>
<evidence type="ECO:0000313" key="12">
    <source>
        <dbReference type="EMBL" id="RHY93835.1"/>
    </source>
</evidence>
<dbReference type="Pfam" id="PF00664">
    <property type="entry name" value="ABC_membrane"/>
    <property type="match status" value="2"/>
</dbReference>
<dbReference type="VEuPathDB" id="FungiDB:H257_01894"/>
<feature type="domain" description="ABC transmembrane type-1" evidence="11">
    <location>
        <begin position="1"/>
        <end position="117"/>
    </location>
</feature>
<dbReference type="PROSITE" id="PS50893">
    <property type="entry name" value="ABC_TRANSPORTER_2"/>
    <property type="match status" value="1"/>
</dbReference>
<evidence type="ECO:0000256" key="9">
    <source>
        <dbReference type="SAM" id="Phobius"/>
    </source>
</evidence>
<comment type="subcellular location">
    <subcellularLocation>
        <location evidence="1">Vacuole membrane</location>
        <topology evidence="1">Multi-pass membrane protein</topology>
    </subcellularLocation>
</comment>
<evidence type="ECO:0000313" key="13">
    <source>
        <dbReference type="Proteomes" id="UP000286510"/>
    </source>
</evidence>
<evidence type="ECO:0000259" key="11">
    <source>
        <dbReference type="PROSITE" id="PS50929"/>
    </source>
</evidence>
<evidence type="ECO:0000256" key="8">
    <source>
        <dbReference type="ARBA" id="ARBA00023136"/>
    </source>
</evidence>
<dbReference type="InterPro" id="IPR050173">
    <property type="entry name" value="ABC_transporter_C-like"/>
</dbReference>
<evidence type="ECO:0000256" key="3">
    <source>
        <dbReference type="ARBA" id="ARBA00022692"/>
    </source>
</evidence>
<keyword evidence="6" id="KW-0067">ATP-binding</keyword>
<feature type="transmembrane region" description="Helical" evidence="9">
    <location>
        <begin position="97"/>
        <end position="115"/>
    </location>
</feature>
<feature type="domain" description="ABC transmembrane type-1" evidence="11">
    <location>
        <begin position="445"/>
        <end position="553"/>
    </location>
</feature>
<sequence>RVNTVTKSPLLNLTAEIIDGAHVVRAFGPHHVERLVRLHHANVDRNNQAFYTAKVANQWFILRTQLFSACMMLFLGLALVVMRGYLSPGVVGLILNYSFQIFPVLEMVVFIWSILETQMVAPERIVEYMALPSEPMRVVPGAVSQLWPSSGDIVFENVSFRYKATDPLVLKNVSVHIKGGEKIGLVGRTGAGKSSLTMALFHMHGVAGGCIRIDGVDITSVGVHTLRSRLAIIPQSPVLFQGTWRMYLDPNDEFTDDQLWASLHKVQLAHRFNGGKKLEWAVDECGANFSVGERQILCLARALLRQARVVVLDEATAATDAATDRHLQQLIRTEFEHSTVLIIAHRLASVRHCDRIMVFEKGHVVQCDAPDALLAKGHGAFHDLSNADSSPLLTLGHERRLDPADMWPLQSDNKCVSVSAIFEPKFRASRSILWAIFSTHRLDLFLVALLQAISLGGTLFAPVVLKEILQQLESSTGFDLHAVLWYVFALVAAKLVQALASTHSNLKNQLVMVRITSALQHLLFQKALRLASSCRRDKSTGEVANLFSSDIQW</sequence>
<reference evidence="12 13" key="1">
    <citation type="submission" date="2018-08" db="EMBL/GenBank/DDBJ databases">
        <title>Aphanomyces genome sequencing and annotation.</title>
        <authorList>
            <person name="Minardi D."/>
            <person name="Oidtmann B."/>
            <person name="Van Der Giezen M."/>
            <person name="Studholme D.J."/>
        </authorList>
    </citation>
    <scope>NUCLEOTIDE SEQUENCE [LARGE SCALE GENOMIC DNA]</scope>
    <source>
        <strain evidence="12 13">FDL457</strain>
    </source>
</reference>
<dbReference type="GO" id="GO:0005774">
    <property type="term" value="C:vacuolar membrane"/>
    <property type="evidence" value="ECO:0007669"/>
    <property type="project" value="UniProtKB-SubCell"/>
</dbReference>
<feature type="non-terminal residue" evidence="12">
    <location>
        <position position="1"/>
    </location>
</feature>
<dbReference type="GO" id="GO:0140359">
    <property type="term" value="F:ABC-type transporter activity"/>
    <property type="evidence" value="ECO:0007669"/>
    <property type="project" value="InterPro"/>
</dbReference>
<name>A0A3R6ZN06_APHAT</name>
<keyword evidence="2" id="KW-0813">Transport</keyword>
<evidence type="ECO:0000259" key="10">
    <source>
        <dbReference type="PROSITE" id="PS50893"/>
    </source>
</evidence>